<dbReference type="EMBL" id="JACHMX010000001">
    <property type="protein sequence ID" value="MBB5857643.1"/>
    <property type="molecule type" value="Genomic_DNA"/>
</dbReference>
<accession>A0A841BG21</accession>
<feature type="compositionally biased region" description="Polar residues" evidence="1">
    <location>
        <begin position="150"/>
        <end position="165"/>
    </location>
</feature>
<feature type="domain" description="DUF4365" evidence="2">
    <location>
        <begin position="12"/>
        <end position="146"/>
    </location>
</feature>
<evidence type="ECO:0000313" key="3">
    <source>
        <dbReference type="EMBL" id="MBB5857643.1"/>
    </source>
</evidence>
<proteinExistence type="predicted"/>
<protein>
    <recommendedName>
        <fullName evidence="2">DUF4365 domain-containing protein</fullName>
    </recommendedName>
</protein>
<gene>
    <name evidence="3" type="ORF">HDA45_007730</name>
</gene>
<dbReference type="InterPro" id="IPR025375">
    <property type="entry name" value="DUF4365"/>
</dbReference>
<evidence type="ECO:0000313" key="4">
    <source>
        <dbReference type="Proteomes" id="UP000580861"/>
    </source>
</evidence>
<evidence type="ECO:0000259" key="2">
    <source>
        <dbReference type="Pfam" id="PF14280"/>
    </source>
</evidence>
<comment type="caution">
    <text evidence="3">The sequence shown here is derived from an EMBL/GenBank/DDBJ whole genome shotgun (WGS) entry which is preliminary data.</text>
</comment>
<reference evidence="3 4" key="1">
    <citation type="submission" date="2020-08" db="EMBL/GenBank/DDBJ databases">
        <title>Sequencing the genomes of 1000 actinobacteria strains.</title>
        <authorList>
            <person name="Klenk H.-P."/>
        </authorList>
    </citation>
    <scope>NUCLEOTIDE SEQUENCE [LARGE SCALE GENOMIC DNA]</scope>
    <source>
        <strain evidence="3 4">DSM 45272</strain>
    </source>
</reference>
<dbReference type="RefSeq" id="WP_221471350.1">
    <property type="nucleotide sequence ID" value="NZ_JACHMX010000001.1"/>
</dbReference>
<sequence>MMHRKPSARSASLGVARTRLAVEEELGWLFREQVTEDFGIDAHLEVVDDEVVTGKLVALQIKSGLSFFQEQGPDGWWFRPTKDHLRYWTNHSLPVVLVMYNPETKQCHWQLIDGSTLIETSTGNSKVLVPERQILSKSARRQLHSIANSRSNTVSVEASPTSTGASPMRPVSWYGQRMPKKVRAAVVSSAYRAADQVGWDQLPNVERSRLYSAWVDDPSIGGIMAPYFSKQSIRIWLKDSLMKEYVRAKEGVGPYAQFVTIRYPTPDEIVSAACGNGWFVESGSMTIKPSHCFATDGIYRRHIFWGEAASFENLIVAALAVAEGELLRPIVVILHRKNHSMEQKLTLRKLADRAQVKLIFLTRVETKLLK</sequence>
<name>A0A841BG21_9PSEU</name>
<dbReference type="Proteomes" id="UP000580861">
    <property type="component" value="Unassembled WGS sequence"/>
</dbReference>
<keyword evidence="4" id="KW-1185">Reference proteome</keyword>
<dbReference type="AlphaFoldDB" id="A0A841BG21"/>
<organism evidence="3 4">
    <name type="scientific">Amycolatopsis umgeniensis</name>
    <dbReference type="NCBI Taxonomy" id="336628"/>
    <lineage>
        <taxon>Bacteria</taxon>
        <taxon>Bacillati</taxon>
        <taxon>Actinomycetota</taxon>
        <taxon>Actinomycetes</taxon>
        <taxon>Pseudonocardiales</taxon>
        <taxon>Pseudonocardiaceae</taxon>
        <taxon>Amycolatopsis</taxon>
    </lineage>
</organism>
<dbReference type="Pfam" id="PF14280">
    <property type="entry name" value="DUF4365"/>
    <property type="match status" value="1"/>
</dbReference>
<feature type="region of interest" description="Disordered" evidence="1">
    <location>
        <begin position="150"/>
        <end position="170"/>
    </location>
</feature>
<evidence type="ECO:0000256" key="1">
    <source>
        <dbReference type="SAM" id="MobiDB-lite"/>
    </source>
</evidence>